<keyword evidence="8" id="KW-1185">Reference proteome</keyword>
<name>A0A895XHP1_9ACTN</name>
<comment type="subcellular location">
    <subcellularLocation>
        <location evidence="1">Cell membrane</location>
        <topology evidence="1">Multi-pass membrane protein</topology>
    </subcellularLocation>
</comment>
<evidence type="ECO:0000256" key="4">
    <source>
        <dbReference type="ARBA" id="ARBA00022989"/>
    </source>
</evidence>
<feature type="transmembrane region" description="Helical" evidence="6">
    <location>
        <begin position="110"/>
        <end position="132"/>
    </location>
</feature>
<feature type="transmembrane region" description="Helical" evidence="6">
    <location>
        <begin position="380"/>
        <end position="397"/>
    </location>
</feature>
<dbReference type="PANTHER" id="PTHR23513">
    <property type="entry name" value="INTEGRAL MEMBRANE EFFLUX PROTEIN-RELATED"/>
    <property type="match status" value="1"/>
</dbReference>
<proteinExistence type="predicted"/>
<feature type="transmembrane region" description="Helical" evidence="6">
    <location>
        <begin position="317"/>
        <end position="335"/>
    </location>
</feature>
<keyword evidence="3 6" id="KW-0812">Transmembrane</keyword>
<protein>
    <recommendedName>
        <fullName evidence="9">MFS transporter</fullName>
    </recommendedName>
</protein>
<dbReference type="SUPFAM" id="SSF103473">
    <property type="entry name" value="MFS general substrate transporter"/>
    <property type="match status" value="1"/>
</dbReference>
<evidence type="ECO:0000256" key="5">
    <source>
        <dbReference type="ARBA" id="ARBA00023136"/>
    </source>
</evidence>
<evidence type="ECO:0008006" key="9">
    <source>
        <dbReference type="Google" id="ProtNLM"/>
    </source>
</evidence>
<evidence type="ECO:0000256" key="6">
    <source>
        <dbReference type="SAM" id="Phobius"/>
    </source>
</evidence>
<keyword evidence="2" id="KW-1003">Cell membrane</keyword>
<keyword evidence="4 6" id="KW-1133">Transmembrane helix</keyword>
<dbReference type="GO" id="GO:0022857">
    <property type="term" value="F:transmembrane transporter activity"/>
    <property type="evidence" value="ECO:0007669"/>
    <property type="project" value="InterPro"/>
</dbReference>
<evidence type="ECO:0000256" key="2">
    <source>
        <dbReference type="ARBA" id="ARBA00022475"/>
    </source>
</evidence>
<gene>
    <name evidence="7" type="ORF">JQS30_16650</name>
</gene>
<feature type="transmembrane region" description="Helical" evidence="6">
    <location>
        <begin position="144"/>
        <end position="164"/>
    </location>
</feature>
<feature type="transmembrane region" description="Helical" evidence="6">
    <location>
        <begin position="84"/>
        <end position="104"/>
    </location>
</feature>
<evidence type="ECO:0000256" key="3">
    <source>
        <dbReference type="ARBA" id="ARBA00022692"/>
    </source>
</evidence>
<dbReference type="AlphaFoldDB" id="A0A895XHP1"/>
<dbReference type="PANTHER" id="PTHR23513:SF17">
    <property type="entry name" value="MEMBRANE PROTEIN"/>
    <property type="match status" value="1"/>
</dbReference>
<reference evidence="7" key="1">
    <citation type="submission" date="2021-02" db="EMBL/GenBank/DDBJ databases">
        <title>Natronoglycomyces albus gen. nov., sp. nov, a haloalkaliphilic actinobacterium from a soda solonchak soil.</title>
        <authorList>
            <person name="Sorokin D.Y."/>
            <person name="Khijniak T.V."/>
            <person name="Zakharycheva A.P."/>
            <person name="Boueva O.V."/>
            <person name="Ariskina E.V."/>
            <person name="Hahnke R.L."/>
            <person name="Bunk B."/>
            <person name="Sproer C."/>
            <person name="Schumann P."/>
            <person name="Evtushenko L.I."/>
            <person name="Kublanov I.V."/>
        </authorList>
    </citation>
    <scope>NUCLEOTIDE SEQUENCE</scope>
    <source>
        <strain evidence="7">DSM 106290</strain>
    </source>
</reference>
<feature type="transmembrane region" description="Helical" evidence="6">
    <location>
        <begin position="55"/>
        <end position="77"/>
    </location>
</feature>
<feature type="transmembrane region" description="Helical" evidence="6">
    <location>
        <begin position="341"/>
        <end position="359"/>
    </location>
</feature>
<dbReference type="InterPro" id="IPR036259">
    <property type="entry name" value="MFS_trans_sf"/>
</dbReference>
<organism evidence="7 8">
    <name type="scientific">Natronoglycomyces albus</name>
    <dbReference type="NCBI Taxonomy" id="2811108"/>
    <lineage>
        <taxon>Bacteria</taxon>
        <taxon>Bacillati</taxon>
        <taxon>Actinomycetota</taxon>
        <taxon>Actinomycetes</taxon>
        <taxon>Glycomycetales</taxon>
        <taxon>Glycomycetaceae</taxon>
        <taxon>Natronoglycomyces</taxon>
    </lineage>
</organism>
<dbReference type="Pfam" id="PF07690">
    <property type="entry name" value="MFS_1"/>
    <property type="match status" value="1"/>
</dbReference>
<evidence type="ECO:0000256" key="1">
    <source>
        <dbReference type="ARBA" id="ARBA00004651"/>
    </source>
</evidence>
<feature type="transmembrane region" description="Helical" evidence="6">
    <location>
        <begin position="254"/>
        <end position="272"/>
    </location>
</feature>
<keyword evidence="5 6" id="KW-0472">Membrane</keyword>
<sequence>MRTEGHMRILARTGKFRRLLAVRLTSQASDGVFQASLAFSVFFNPDVVGADPLAYAAAVAVLIGPYSLLGPYVGVVLDRFPRRNLIAAVNIGRCGVVLGVSTAIALSWPMWIWIFLAMIAIASNRFILAGVTASHPHVVETPQLVTANSVASTAGAAVFGLGLATTGLLQLFGSGAWSYALLAALGAAGYLTAGLLAVRLFAAMDLGPDDNERTTTSVLGEIAAISRGMITGLRHLAGRKGPAYVIALQGLHRMLYGILFVVAVTMLLVYFWDRLADPDASGPLAWLIAIAVLGNVGVVIAAFITPKATRTLGSHRWVVLLLTLAAFTVAGIGATMMQMSFVVAVLLINIASQGIKIVADTSLQSRIDDAYRGRVFSLNDTVYNVSYLLGLFIGGLIVPADGYAPGIVFGLACAWALAAIGYHFTARTAWPYVDAPGPSAQRQTAQNTSA</sequence>
<feature type="transmembrane region" description="Helical" evidence="6">
    <location>
        <begin position="403"/>
        <end position="422"/>
    </location>
</feature>
<dbReference type="Gene3D" id="1.20.1250.20">
    <property type="entry name" value="MFS general substrate transporter like domains"/>
    <property type="match status" value="1"/>
</dbReference>
<feature type="transmembrane region" description="Helical" evidence="6">
    <location>
        <begin position="20"/>
        <end position="43"/>
    </location>
</feature>
<dbReference type="KEGG" id="nav:JQS30_16650"/>
<accession>A0A895XHP1</accession>
<dbReference type="EMBL" id="CP070496">
    <property type="protein sequence ID" value="QSB05351.1"/>
    <property type="molecule type" value="Genomic_DNA"/>
</dbReference>
<feature type="transmembrane region" description="Helical" evidence="6">
    <location>
        <begin position="176"/>
        <end position="198"/>
    </location>
</feature>
<dbReference type="RefSeq" id="WP_213171358.1">
    <property type="nucleotide sequence ID" value="NZ_CP070496.1"/>
</dbReference>
<dbReference type="GO" id="GO:0005886">
    <property type="term" value="C:plasma membrane"/>
    <property type="evidence" value="ECO:0007669"/>
    <property type="project" value="UniProtKB-SubCell"/>
</dbReference>
<evidence type="ECO:0000313" key="8">
    <source>
        <dbReference type="Proteomes" id="UP000662939"/>
    </source>
</evidence>
<dbReference type="InterPro" id="IPR011701">
    <property type="entry name" value="MFS"/>
</dbReference>
<evidence type="ECO:0000313" key="7">
    <source>
        <dbReference type="EMBL" id="QSB05351.1"/>
    </source>
</evidence>
<dbReference type="Proteomes" id="UP000662939">
    <property type="component" value="Chromosome"/>
</dbReference>
<feature type="transmembrane region" description="Helical" evidence="6">
    <location>
        <begin position="284"/>
        <end position="305"/>
    </location>
</feature>